<dbReference type="RefSeq" id="WP_344158892.1">
    <property type="nucleotide sequence ID" value="NZ_BAAABV010000015.1"/>
</dbReference>
<protein>
    <submittedName>
        <fullName evidence="1">Uncharacterized protein</fullName>
    </submittedName>
</protein>
<accession>A0ABP3F177</accession>
<gene>
    <name evidence="1" type="ORF">GCM10010302_32530</name>
</gene>
<dbReference type="EMBL" id="BAAABV010000015">
    <property type="protein sequence ID" value="GAA0291456.1"/>
    <property type="molecule type" value="Genomic_DNA"/>
</dbReference>
<organism evidence="1 2">
    <name type="scientific">Streptomyces polychromogenes</name>
    <dbReference type="NCBI Taxonomy" id="67342"/>
    <lineage>
        <taxon>Bacteria</taxon>
        <taxon>Bacillati</taxon>
        <taxon>Actinomycetota</taxon>
        <taxon>Actinomycetes</taxon>
        <taxon>Kitasatosporales</taxon>
        <taxon>Streptomycetaceae</taxon>
        <taxon>Streptomyces</taxon>
    </lineage>
</organism>
<keyword evidence="2" id="KW-1185">Reference proteome</keyword>
<name>A0ABP3F177_9ACTN</name>
<evidence type="ECO:0000313" key="1">
    <source>
        <dbReference type="EMBL" id="GAA0291456.1"/>
    </source>
</evidence>
<dbReference type="Proteomes" id="UP001501867">
    <property type="component" value="Unassembled WGS sequence"/>
</dbReference>
<comment type="caution">
    <text evidence="1">The sequence shown here is derived from an EMBL/GenBank/DDBJ whole genome shotgun (WGS) entry which is preliminary data.</text>
</comment>
<proteinExistence type="predicted"/>
<sequence>MTAVKYPRLADVFPELVAEIVLLLRAEADPLAEVIGDLPYYGPCTCTPACTNLLTAPLGSSGSQMAQLQRDGEDVIWLSLDPSATSVTDIEVLDGRDLGPAARLPGWSLPPVPEPAERA</sequence>
<reference evidence="2" key="1">
    <citation type="journal article" date="2019" name="Int. J. Syst. Evol. Microbiol.">
        <title>The Global Catalogue of Microorganisms (GCM) 10K type strain sequencing project: providing services to taxonomists for standard genome sequencing and annotation.</title>
        <authorList>
            <consortium name="The Broad Institute Genomics Platform"/>
            <consortium name="The Broad Institute Genome Sequencing Center for Infectious Disease"/>
            <person name="Wu L."/>
            <person name="Ma J."/>
        </authorList>
    </citation>
    <scope>NUCLEOTIDE SEQUENCE [LARGE SCALE GENOMIC DNA]</scope>
    <source>
        <strain evidence="2">JCM 4505</strain>
    </source>
</reference>
<evidence type="ECO:0000313" key="2">
    <source>
        <dbReference type="Proteomes" id="UP001501867"/>
    </source>
</evidence>